<name>A0AAD5XCF4_9FUNG</name>
<proteinExistence type="inferred from homology"/>
<keyword evidence="3" id="KW-0479">Metal-binding</keyword>
<evidence type="ECO:0000256" key="4">
    <source>
        <dbReference type="ARBA" id="ARBA00022801"/>
    </source>
</evidence>
<sequence>MKVIYSASHAHHNPPKEIELGRFVDFKESPARVEAIVAALELLAFPLLPPVDHGIEVIERVHTKEYIDYFKTAYSKANNPKLCFNIKIKWIQRGGNPDGVFPDAFAVRAFANSSWKNNYHDSEFPKDGGLMGQPGYFCFDLTGIIAEGTFVAAYDAVQVALTAADILVDESCSAVFALCRPPGHHAHEDLCGGYCFFNNAAITVRYLLEKKLSLTDNNRIAILDIDYHHGNGTQEIFYSTSNPLYVSIHGYPNYPMFWGSTSETGIGAGNGYNVNIPLPIDTDDETYLNALKAVVESKIAKFEPDFLVVSLGVDTYVDDKVGNFLLSSACYLKIGQIIATVGKPTLFVMEGGYDIPALGINVTNVLWGFEEAYSSNVEKK</sequence>
<organism evidence="7 8">
    <name type="scientific">Physocladia obscura</name>
    <dbReference type="NCBI Taxonomy" id="109957"/>
    <lineage>
        <taxon>Eukaryota</taxon>
        <taxon>Fungi</taxon>
        <taxon>Fungi incertae sedis</taxon>
        <taxon>Chytridiomycota</taxon>
        <taxon>Chytridiomycota incertae sedis</taxon>
        <taxon>Chytridiomycetes</taxon>
        <taxon>Chytridiales</taxon>
        <taxon>Chytriomycetaceae</taxon>
        <taxon>Physocladia</taxon>
    </lineage>
</organism>
<comment type="cofactor">
    <cofactor evidence="1">
        <name>Zn(2+)</name>
        <dbReference type="ChEBI" id="CHEBI:29105"/>
    </cofactor>
</comment>
<evidence type="ECO:0000313" key="8">
    <source>
        <dbReference type="Proteomes" id="UP001211907"/>
    </source>
</evidence>
<comment type="caution">
    <text evidence="7">The sequence shown here is derived from an EMBL/GenBank/DDBJ whole genome shotgun (WGS) entry which is preliminary data.</text>
</comment>
<dbReference type="InterPro" id="IPR000286">
    <property type="entry name" value="HDACs"/>
</dbReference>
<dbReference type="InterPro" id="IPR023801">
    <property type="entry name" value="His_deacetylse_dom"/>
</dbReference>
<evidence type="ECO:0000256" key="1">
    <source>
        <dbReference type="ARBA" id="ARBA00001947"/>
    </source>
</evidence>
<dbReference type="GO" id="GO:0004407">
    <property type="term" value="F:histone deacetylase activity"/>
    <property type="evidence" value="ECO:0007669"/>
    <property type="project" value="TreeGrafter"/>
</dbReference>
<evidence type="ECO:0000256" key="2">
    <source>
        <dbReference type="ARBA" id="ARBA00005947"/>
    </source>
</evidence>
<dbReference type="AlphaFoldDB" id="A0AAD5XCF4"/>
<accession>A0AAD5XCF4</accession>
<dbReference type="PANTHER" id="PTHR10625">
    <property type="entry name" value="HISTONE DEACETYLASE HDAC1-RELATED"/>
    <property type="match status" value="1"/>
</dbReference>
<evidence type="ECO:0000256" key="5">
    <source>
        <dbReference type="ARBA" id="ARBA00022833"/>
    </source>
</evidence>
<reference evidence="7" key="1">
    <citation type="submission" date="2020-05" db="EMBL/GenBank/DDBJ databases">
        <title>Phylogenomic resolution of chytrid fungi.</title>
        <authorList>
            <person name="Stajich J.E."/>
            <person name="Amses K."/>
            <person name="Simmons R."/>
            <person name="Seto K."/>
            <person name="Myers J."/>
            <person name="Bonds A."/>
            <person name="Quandt C.A."/>
            <person name="Barry K."/>
            <person name="Liu P."/>
            <person name="Grigoriev I."/>
            <person name="Longcore J.E."/>
            <person name="James T.Y."/>
        </authorList>
    </citation>
    <scope>NUCLEOTIDE SEQUENCE</scope>
    <source>
        <strain evidence="7">JEL0513</strain>
    </source>
</reference>
<evidence type="ECO:0000256" key="3">
    <source>
        <dbReference type="ARBA" id="ARBA00022723"/>
    </source>
</evidence>
<feature type="domain" description="Histone deacetylase" evidence="6">
    <location>
        <begin position="28"/>
        <end position="366"/>
    </location>
</feature>
<dbReference type="Gene3D" id="3.40.800.20">
    <property type="entry name" value="Histone deacetylase domain"/>
    <property type="match status" value="1"/>
</dbReference>
<dbReference type="InterPro" id="IPR037138">
    <property type="entry name" value="His_deacetylse_dom_sf"/>
</dbReference>
<protein>
    <recommendedName>
        <fullName evidence="6">Histone deacetylase domain-containing protein</fullName>
    </recommendedName>
</protein>
<keyword evidence="5" id="KW-0862">Zinc</keyword>
<dbReference type="InterPro" id="IPR023696">
    <property type="entry name" value="Ureohydrolase_dom_sf"/>
</dbReference>
<dbReference type="GO" id="GO:0046872">
    <property type="term" value="F:metal ion binding"/>
    <property type="evidence" value="ECO:0007669"/>
    <property type="project" value="UniProtKB-KW"/>
</dbReference>
<dbReference type="GO" id="GO:0016787">
    <property type="term" value="F:hydrolase activity"/>
    <property type="evidence" value="ECO:0007669"/>
    <property type="project" value="UniProtKB-KW"/>
</dbReference>
<dbReference type="SUPFAM" id="SSF52768">
    <property type="entry name" value="Arginase/deacetylase"/>
    <property type="match status" value="1"/>
</dbReference>
<keyword evidence="8" id="KW-1185">Reference proteome</keyword>
<dbReference type="PANTHER" id="PTHR10625:SF17">
    <property type="entry name" value="HISTONE DEACETYLASE 8"/>
    <property type="match status" value="1"/>
</dbReference>
<gene>
    <name evidence="7" type="ORF">HK100_004673</name>
</gene>
<dbReference type="CDD" id="cd10001">
    <property type="entry name" value="HDAC_classII_APAH"/>
    <property type="match status" value="1"/>
</dbReference>
<evidence type="ECO:0000259" key="6">
    <source>
        <dbReference type="Pfam" id="PF00850"/>
    </source>
</evidence>
<dbReference type="EMBL" id="JADGJH010002267">
    <property type="protein sequence ID" value="KAJ3100656.1"/>
    <property type="molecule type" value="Genomic_DNA"/>
</dbReference>
<dbReference type="GO" id="GO:0040029">
    <property type="term" value="P:epigenetic regulation of gene expression"/>
    <property type="evidence" value="ECO:0007669"/>
    <property type="project" value="TreeGrafter"/>
</dbReference>
<dbReference type="Pfam" id="PF00850">
    <property type="entry name" value="Hist_deacetyl"/>
    <property type="match status" value="1"/>
</dbReference>
<comment type="similarity">
    <text evidence="2">Belongs to the histone deacetylase family.</text>
</comment>
<dbReference type="PRINTS" id="PR01270">
    <property type="entry name" value="HDASUPER"/>
</dbReference>
<keyword evidence="4" id="KW-0378">Hydrolase</keyword>
<dbReference type="Proteomes" id="UP001211907">
    <property type="component" value="Unassembled WGS sequence"/>
</dbReference>
<evidence type="ECO:0000313" key="7">
    <source>
        <dbReference type="EMBL" id="KAJ3100656.1"/>
    </source>
</evidence>